<protein>
    <submittedName>
        <fullName evidence="2">Uncharacterized protein</fullName>
    </submittedName>
</protein>
<evidence type="ECO:0000313" key="3">
    <source>
        <dbReference type="Proteomes" id="UP001066276"/>
    </source>
</evidence>
<dbReference type="Proteomes" id="UP001066276">
    <property type="component" value="Chromosome 8"/>
</dbReference>
<organism evidence="2 3">
    <name type="scientific">Pleurodeles waltl</name>
    <name type="common">Iberian ribbed newt</name>
    <dbReference type="NCBI Taxonomy" id="8319"/>
    <lineage>
        <taxon>Eukaryota</taxon>
        <taxon>Metazoa</taxon>
        <taxon>Chordata</taxon>
        <taxon>Craniata</taxon>
        <taxon>Vertebrata</taxon>
        <taxon>Euteleostomi</taxon>
        <taxon>Amphibia</taxon>
        <taxon>Batrachia</taxon>
        <taxon>Caudata</taxon>
        <taxon>Salamandroidea</taxon>
        <taxon>Salamandridae</taxon>
        <taxon>Pleurodelinae</taxon>
        <taxon>Pleurodeles</taxon>
    </lineage>
</organism>
<reference evidence="2" key="1">
    <citation type="journal article" date="2022" name="bioRxiv">
        <title>Sequencing and chromosome-scale assembly of the giantPleurodeles waltlgenome.</title>
        <authorList>
            <person name="Brown T."/>
            <person name="Elewa A."/>
            <person name="Iarovenko S."/>
            <person name="Subramanian E."/>
            <person name="Araus A.J."/>
            <person name="Petzold A."/>
            <person name="Susuki M."/>
            <person name="Suzuki K.-i.T."/>
            <person name="Hayashi T."/>
            <person name="Toyoda A."/>
            <person name="Oliveira C."/>
            <person name="Osipova E."/>
            <person name="Leigh N.D."/>
            <person name="Simon A."/>
            <person name="Yun M.H."/>
        </authorList>
    </citation>
    <scope>NUCLEOTIDE SEQUENCE</scope>
    <source>
        <strain evidence="2">20211129_DDA</strain>
        <tissue evidence="2">Liver</tissue>
    </source>
</reference>
<proteinExistence type="predicted"/>
<dbReference type="EMBL" id="JANPWB010000012">
    <property type="protein sequence ID" value="KAJ1117964.1"/>
    <property type="molecule type" value="Genomic_DNA"/>
</dbReference>
<evidence type="ECO:0000313" key="2">
    <source>
        <dbReference type="EMBL" id="KAJ1117964.1"/>
    </source>
</evidence>
<sequence>MLAGTLIHQRQRSRCSAGAAHARRLPLLAFREYQMVPERSRRRGAVAPWCLTFGEISGYVYVVLDSRNDTCLKNFVDKGERARLTRSGKDSGDAGSAGRRPASGVTKLCGKIGGGTAKDVKDTTSVAPPDPRNLTEGSNDGKNVEMEARKIGRSKKVPDWSSDGVDKFYSLTEDSEAISSGCNQSAAEGSTSLESERVSSTAESTVRLQRRQRRGMKVRSGSTGGRALRTEPD</sequence>
<feature type="region of interest" description="Disordered" evidence="1">
    <location>
        <begin position="175"/>
        <end position="233"/>
    </location>
</feature>
<feature type="region of interest" description="Disordered" evidence="1">
    <location>
        <begin position="84"/>
        <end position="144"/>
    </location>
</feature>
<dbReference type="AlphaFoldDB" id="A0AAV7NTK7"/>
<feature type="compositionally biased region" description="Polar residues" evidence="1">
    <location>
        <begin position="177"/>
        <end position="207"/>
    </location>
</feature>
<comment type="caution">
    <text evidence="2">The sequence shown here is derived from an EMBL/GenBank/DDBJ whole genome shotgun (WGS) entry which is preliminary data.</text>
</comment>
<accession>A0AAV7NTK7</accession>
<name>A0AAV7NTK7_PLEWA</name>
<gene>
    <name evidence="2" type="ORF">NDU88_006159</name>
</gene>
<keyword evidence="3" id="KW-1185">Reference proteome</keyword>
<feature type="compositionally biased region" description="Basic residues" evidence="1">
    <location>
        <begin position="208"/>
        <end position="217"/>
    </location>
</feature>
<evidence type="ECO:0000256" key="1">
    <source>
        <dbReference type="SAM" id="MobiDB-lite"/>
    </source>
</evidence>